<evidence type="ECO:0000313" key="3">
    <source>
        <dbReference type="EMBL" id="KAI8044715.1"/>
    </source>
</evidence>
<dbReference type="AlphaFoldDB" id="A0A9P9YXG3"/>
<protein>
    <submittedName>
        <fullName evidence="3">Uncharacterized protein</fullName>
    </submittedName>
</protein>
<organism evidence="3 4">
    <name type="scientific">Drosophila gunungcola</name>
    <name type="common">fruit fly</name>
    <dbReference type="NCBI Taxonomy" id="103775"/>
    <lineage>
        <taxon>Eukaryota</taxon>
        <taxon>Metazoa</taxon>
        <taxon>Ecdysozoa</taxon>
        <taxon>Arthropoda</taxon>
        <taxon>Hexapoda</taxon>
        <taxon>Insecta</taxon>
        <taxon>Pterygota</taxon>
        <taxon>Neoptera</taxon>
        <taxon>Endopterygota</taxon>
        <taxon>Diptera</taxon>
        <taxon>Brachycera</taxon>
        <taxon>Muscomorpha</taxon>
        <taxon>Ephydroidea</taxon>
        <taxon>Drosophilidae</taxon>
        <taxon>Drosophila</taxon>
        <taxon>Sophophora</taxon>
    </lineage>
</organism>
<feature type="transmembrane region" description="Helical" evidence="1">
    <location>
        <begin position="85"/>
        <end position="111"/>
    </location>
</feature>
<evidence type="ECO:0000256" key="1">
    <source>
        <dbReference type="SAM" id="Phobius"/>
    </source>
</evidence>
<feature type="signal peptide" evidence="2">
    <location>
        <begin position="1"/>
        <end position="22"/>
    </location>
</feature>
<name>A0A9P9YXG3_9MUSC</name>
<comment type="caution">
    <text evidence="3">The sequence shown here is derived from an EMBL/GenBank/DDBJ whole genome shotgun (WGS) entry which is preliminary data.</text>
</comment>
<evidence type="ECO:0000313" key="4">
    <source>
        <dbReference type="Proteomes" id="UP001059596"/>
    </source>
</evidence>
<dbReference type="OrthoDB" id="7855274at2759"/>
<evidence type="ECO:0000256" key="2">
    <source>
        <dbReference type="SAM" id="SignalP"/>
    </source>
</evidence>
<keyword evidence="1" id="KW-0812">Transmembrane</keyword>
<keyword evidence="1" id="KW-0472">Membrane</keyword>
<keyword evidence="2" id="KW-0732">Signal</keyword>
<keyword evidence="1" id="KW-1133">Transmembrane helix</keyword>
<feature type="chain" id="PRO_5040231409" evidence="2">
    <location>
        <begin position="23"/>
        <end position="141"/>
    </location>
</feature>
<gene>
    <name evidence="3" type="ORF">M5D96_000886</name>
</gene>
<keyword evidence="4" id="KW-1185">Reference proteome</keyword>
<proteinExistence type="predicted"/>
<reference evidence="3" key="1">
    <citation type="journal article" date="2023" name="Genome Biol. Evol.">
        <title>Long-read-based Genome Assembly of Drosophila gunungcola Reveals Fewer Chemosensory Genes in Flower-breeding Species.</title>
        <authorList>
            <person name="Negi A."/>
            <person name="Liao B.Y."/>
            <person name="Yeh S.D."/>
        </authorList>
    </citation>
    <scope>NUCLEOTIDE SEQUENCE</scope>
    <source>
        <strain evidence="3">Sukarami</strain>
    </source>
</reference>
<dbReference type="Proteomes" id="UP001059596">
    <property type="component" value="Chromosome 3R"/>
</dbReference>
<accession>A0A9P9YXG3</accession>
<sequence length="141" mass="15966">MLAYLLSLGWLLAQLILPPAMGLSEQFESVNCSNPFTELTSCGRISPNGCCAKGCVRNLRGRCVPEQCTTSWNAWLRKPVTMSCYFHWFLVIFAGIITAVMMGLVVCNVGFEIRRHLRQRRIQRFRRFRDLSGVSIGSTQC</sequence>
<dbReference type="EMBL" id="JAMKOV010000001">
    <property type="protein sequence ID" value="KAI8044715.1"/>
    <property type="molecule type" value="Genomic_DNA"/>
</dbReference>